<feature type="domain" description="BSD" evidence="3">
    <location>
        <begin position="168"/>
        <end position="220"/>
    </location>
</feature>
<dbReference type="PROSITE" id="PS50858">
    <property type="entry name" value="BSD"/>
    <property type="match status" value="1"/>
</dbReference>
<dbReference type="GO" id="GO:0038203">
    <property type="term" value="P:TORC2 signaling"/>
    <property type="evidence" value="ECO:0007669"/>
    <property type="project" value="TreeGrafter"/>
</dbReference>
<dbReference type="OrthoDB" id="47923at2759"/>
<dbReference type="SMART" id="SM00751">
    <property type="entry name" value="BSD"/>
    <property type="match status" value="1"/>
</dbReference>
<dbReference type="GO" id="GO:0048172">
    <property type="term" value="P:regulation of short-term neuronal synaptic plasticity"/>
    <property type="evidence" value="ECO:0007669"/>
    <property type="project" value="TreeGrafter"/>
</dbReference>
<accession>A0A8J9VTB0</accession>
<feature type="coiled-coil region" evidence="1">
    <location>
        <begin position="347"/>
        <end position="385"/>
    </location>
</feature>
<evidence type="ECO:0000256" key="1">
    <source>
        <dbReference type="SAM" id="Coils"/>
    </source>
</evidence>
<feature type="region of interest" description="Disordered" evidence="2">
    <location>
        <begin position="1"/>
        <end position="61"/>
    </location>
</feature>
<proteinExistence type="predicted"/>
<name>A0A8J9VTB0_BRALA</name>
<dbReference type="PANTHER" id="PTHR16019:SF6">
    <property type="entry name" value="SYNAPSE-ASSOCIATED PROTEIN 1"/>
    <property type="match status" value="1"/>
</dbReference>
<keyword evidence="5" id="KW-1185">Reference proteome</keyword>
<feature type="region of interest" description="Disordered" evidence="2">
    <location>
        <begin position="224"/>
        <end position="345"/>
    </location>
</feature>
<feature type="compositionally biased region" description="Polar residues" evidence="2">
    <location>
        <begin position="1"/>
        <end position="12"/>
    </location>
</feature>
<dbReference type="PANTHER" id="PTHR16019">
    <property type="entry name" value="SYNAPSE-ASSOCIATED PROTEIN"/>
    <property type="match status" value="1"/>
</dbReference>
<dbReference type="AlphaFoldDB" id="A0A8J9VTB0"/>
<evidence type="ECO:0000259" key="3">
    <source>
        <dbReference type="PROSITE" id="PS50858"/>
    </source>
</evidence>
<dbReference type="GO" id="GO:0005634">
    <property type="term" value="C:nucleus"/>
    <property type="evidence" value="ECO:0007669"/>
    <property type="project" value="TreeGrafter"/>
</dbReference>
<dbReference type="EMBL" id="OV696686">
    <property type="protein sequence ID" value="CAH1229285.1"/>
    <property type="molecule type" value="Genomic_DNA"/>
</dbReference>
<keyword evidence="1" id="KW-0175">Coiled coil</keyword>
<dbReference type="InterPro" id="IPR051494">
    <property type="entry name" value="BSD_domain-containing"/>
</dbReference>
<evidence type="ECO:0000256" key="2">
    <source>
        <dbReference type="SAM" id="MobiDB-lite"/>
    </source>
</evidence>
<feature type="compositionally biased region" description="Low complexity" evidence="2">
    <location>
        <begin position="264"/>
        <end position="276"/>
    </location>
</feature>
<dbReference type="InterPro" id="IPR035925">
    <property type="entry name" value="BSD_dom_sf"/>
</dbReference>
<sequence>MLSSLWGGQTATKPKEEEKVGEKGDNSETKEGEEQPEEKSSPESGSETKTPEGGGEQVDYTQAAKAWGSFLVSVATSATKTATQQAKKVTKSVQQTAKDLSETSILGDFQREQEKFLQEKQQIRTEVSRREAAVPPWVGYNEEATMKSQIMALSQDKRNFMRNPPAGVQFQFDYEAMFPVAMATLQEDPNLQKMRFELVPKQIKEENFWRNYFYRVSLIKQSTQLSSMAQDNSKPKEPENKETPQEESKREKTPPQSIDGGTGSQLDGDSSSSSSHGFEHLEPQFDLGQEDLGTSPTQHEFASDAFEHTEVSEEEMQKAMEQLGMDKKDETTADEGEPKKEEVPEWEKELQKELQEYEVVDQGANEQWEKEIEDMLGLEENEEKN</sequence>
<protein>
    <submittedName>
        <fullName evidence="4">SYAP1 protein</fullName>
    </submittedName>
</protein>
<gene>
    <name evidence="4" type="primary">SYAP1</name>
    <name evidence="4" type="ORF">BLAG_LOCUS815</name>
</gene>
<reference evidence="4" key="1">
    <citation type="submission" date="2022-01" db="EMBL/GenBank/DDBJ databases">
        <authorList>
            <person name="Braso-Vives M."/>
        </authorList>
    </citation>
    <scope>NUCLEOTIDE SEQUENCE</scope>
</reference>
<dbReference type="Gene3D" id="1.10.3970.10">
    <property type="entry name" value="BSD domain"/>
    <property type="match status" value="1"/>
</dbReference>
<feature type="compositionally biased region" description="Basic and acidic residues" evidence="2">
    <location>
        <begin position="301"/>
        <end position="345"/>
    </location>
</feature>
<dbReference type="InterPro" id="IPR005607">
    <property type="entry name" value="BSD_dom"/>
</dbReference>
<evidence type="ECO:0000313" key="4">
    <source>
        <dbReference type="EMBL" id="CAH1229285.1"/>
    </source>
</evidence>
<feature type="compositionally biased region" description="Basic and acidic residues" evidence="2">
    <location>
        <begin position="233"/>
        <end position="253"/>
    </location>
</feature>
<dbReference type="GO" id="GO:0045202">
    <property type="term" value="C:synapse"/>
    <property type="evidence" value="ECO:0007669"/>
    <property type="project" value="TreeGrafter"/>
</dbReference>
<dbReference type="Pfam" id="PF03909">
    <property type="entry name" value="BSD"/>
    <property type="match status" value="1"/>
</dbReference>
<feature type="compositionally biased region" description="Basic and acidic residues" evidence="2">
    <location>
        <begin position="13"/>
        <end position="41"/>
    </location>
</feature>
<organism evidence="4 5">
    <name type="scientific">Branchiostoma lanceolatum</name>
    <name type="common">Common lancelet</name>
    <name type="synonym">Amphioxus lanceolatum</name>
    <dbReference type="NCBI Taxonomy" id="7740"/>
    <lineage>
        <taxon>Eukaryota</taxon>
        <taxon>Metazoa</taxon>
        <taxon>Chordata</taxon>
        <taxon>Cephalochordata</taxon>
        <taxon>Leptocardii</taxon>
        <taxon>Amphioxiformes</taxon>
        <taxon>Branchiostomatidae</taxon>
        <taxon>Branchiostoma</taxon>
    </lineage>
</organism>
<dbReference type="GO" id="GO:0005794">
    <property type="term" value="C:Golgi apparatus"/>
    <property type="evidence" value="ECO:0007669"/>
    <property type="project" value="TreeGrafter"/>
</dbReference>
<evidence type="ECO:0000313" key="5">
    <source>
        <dbReference type="Proteomes" id="UP000838412"/>
    </source>
</evidence>
<dbReference type="SUPFAM" id="SSF140383">
    <property type="entry name" value="BSD domain-like"/>
    <property type="match status" value="1"/>
</dbReference>
<dbReference type="Proteomes" id="UP000838412">
    <property type="component" value="Chromosome 1"/>
</dbReference>